<reference evidence="3 4" key="1">
    <citation type="submission" date="2016-11" db="EMBL/GenBank/DDBJ databases">
        <authorList>
            <person name="Jaros S."/>
            <person name="Januszkiewicz K."/>
            <person name="Wedrychowicz H."/>
        </authorList>
    </citation>
    <scope>NUCLEOTIDE SEQUENCE [LARGE SCALE GENOMIC DNA]</scope>
    <source>
        <strain evidence="3 4">GAS138</strain>
    </source>
</reference>
<dbReference type="AlphaFoldDB" id="A0A1M5US03"/>
<dbReference type="EMBL" id="LT670817">
    <property type="protein sequence ID" value="SHH65769.1"/>
    <property type="molecule type" value="Genomic_DNA"/>
</dbReference>
<feature type="signal peptide" evidence="2">
    <location>
        <begin position="1"/>
        <end position="24"/>
    </location>
</feature>
<protein>
    <submittedName>
        <fullName evidence="3">Uncharacterized protein</fullName>
    </submittedName>
</protein>
<gene>
    <name evidence="3" type="ORF">SAMN05443248_5569</name>
</gene>
<name>A0A1M5US03_9BRAD</name>
<evidence type="ECO:0000313" key="3">
    <source>
        <dbReference type="EMBL" id="SHH65769.1"/>
    </source>
</evidence>
<evidence type="ECO:0000313" key="4">
    <source>
        <dbReference type="Proteomes" id="UP000189796"/>
    </source>
</evidence>
<dbReference type="RefSeq" id="WP_154072536.1">
    <property type="nucleotide sequence ID" value="NZ_LT670817.1"/>
</dbReference>
<dbReference type="Proteomes" id="UP000189796">
    <property type="component" value="Chromosome I"/>
</dbReference>
<feature type="chain" id="PRO_5012861434" evidence="2">
    <location>
        <begin position="25"/>
        <end position="114"/>
    </location>
</feature>
<keyword evidence="2" id="KW-0732">Signal</keyword>
<feature type="region of interest" description="Disordered" evidence="1">
    <location>
        <begin position="34"/>
        <end position="114"/>
    </location>
</feature>
<feature type="compositionally biased region" description="Low complexity" evidence="1">
    <location>
        <begin position="50"/>
        <end position="68"/>
    </location>
</feature>
<evidence type="ECO:0000256" key="2">
    <source>
        <dbReference type="SAM" id="SignalP"/>
    </source>
</evidence>
<proteinExistence type="predicted"/>
<sequence length="114" mass="10814">MRRRLQLSALVAISLIGASASAFAQGNGAAIATSPGAVPPQNTGSASIVSAPGGSSTTTTGMGSTAGPPTNPNTGVHPPDAPSTSPADNVGAGSVPSGLRDDPAHPGIPTIVGH</sequence>
<accession>A0A1M5US03</accession>
<evidence type="ECO:0000256" key="1">
    <source>
        <dbReference type="SAM" id="MobiDB-lite"/>
    </source>
</evidence>
<organism evidence="3 4">
    <name type="scientific">Bradyrhizobium erythrophlei</name>
    <dbReference type="NCBI Taxonomy" id="1437360"/>
    <lineage>
        <taxon>Bacteria</taxon>
        <taxon>Pseudomonadati</taxon>
        <taxon>Pseudomonadota</taxon>
        <taxon>Alphaproteobacteria</taxon>
        <taxon>Hyphomicrobiales</taxon>
        <taxon>Nitrobacteraceae</taxon>
        <taxon>Bradyrhizobium</taxon>
    </lineage>
</organism>